<feature type="domain" description="AAA" evidence="1">
    <location>
        <begin position="20"/>
        <end position="143"/>
    </location>
</feature>
<dbReference type="SUPFAM" id="SSF52540">
    <property type="entry name" value="P-loop containing nucleoside triphosphate hydrolases"/>
    <property type="match status" value="1"/>
</dbReference>
<evidence type="ECO:0000259" key="2">
    <source>
        <dbReference type="Pfam" id="PF13635"/>
    </source>
</evidence>
<dbReference type="PANTHER" id="PTHR43566:SF2">
    <property type="entry name" value="DUF4143 DOMAIN-CONTAINING PROTEIN"/>
    <property type="match status" value="1"/>
</dbReference>
<dbReference type="InterPro" id="IPR041682">
    <property type="entry name" value="AAA_14"/>
</dbReference>
<accession>A0A1F4TQT5</accession>
<dbReference type="Pfam" id="PF13173">
    <property type="entry name" value="AAA_14"/>
    <property type="match status" value="1"/>
</dbReference>
<sequence>MQYKERLLESILQHHLNRGKSVLLLGPRQTGKSTLIKKFTFDLVLSFLLPATRQRYEKEPDLLQGEVEALATGKKKGKVFVCLDEVQKVPAIMDVVQYLIDNQIAQFVLTGSSARKLKRGSDLNLLPGRLVSLRLDPFVYHEFPVPSLEQVLLYGTLPGIVKERNLSDREIDLASYVEAYLEEEVRSEALVRNVGSFARFLEYAGQGSGKILNFRSLSQEIGVSHTTIMSYFEILKDCLIAEFVEPISQSRTRKKLTRASRFLLFDLGVRRLCAREGGRLLPSRLGELFEQFVGLELIRYARLAKPGTKIRFWRDPDGPEVDWVIEKEGRFVPIEVKWTKTPRPKDLRHLKVFLEEYPQASKGYLVCQTPRKVKLAANIWAWPWQDINLLIEA</sequence>
<dbReference type="EMBL" id="MEUI01000011">
    <property type="protein sequence ID" value="OGC34997.1"/>
    <property type="molecule type" value="Genomic_DNA"/>
</dbReference>
<reference evidence="3 4" key="1">
    <citation type="journal article" date="2016" name="Nat. Commun.">
        <title>Thousands of microbial genomes shed light on interconnected biogeochemical processes in an aquifer system.</title>
        <authorList>
            <person name="Anantharaman K."/>
            <person name="Brown C.T."/>
            <person name="Hug L.A."/>
            <person name="Sharon I."/>
            <person name="Castelle C.J."/>
            <person name="Probst A.J."/>
            <person name="Thomas B.C."/>
            <person name="Singh A."/>
            <person name="Wilkins M.J."/>
            <person name="Karaoz U."/>
            <person name="Brodie E.L."/>
            <person name="Williams K.H."/>
            <person name="Hubbard S.S."/>
            <person name="Banfield J.F."/>
        </authorList>
    </citation>
    <scope>NUCLEOTIDE SEQUENCE [LARGE SCALE GENOMIC DNA]</scope>
</reference>
<gene>
    <name evidence="3" type="ORF">A2462_05320</name>
</gene>
<dbReference type="Pfam" id="PF13635">
    <property type="entry name" value="DUF4143"/>
    <property type="match status" value="1"/>
</dbReference>
<proteinExistence type="predicted"/>
<dbReference type="PANTHER" id="PTHR43566">
    <property type="entry name" value="CONSERVED PROTEIN"/>
    <property type="match status" value="1"/>
</dbReference>
<evidence type="ECO:0008006" key="5">
    <source>
        <dbReference type="Google" id="ProtNLM"/>
    </source>
</evidence>
<dbReference type="InterPro" id="IPR027417">
    <property type="entry name" value="P-loop_NTPase"/>
</dbReference>
<name>A0A1F4TQT5_UNCSA</name>
<dbReference type="Proteomes" id="UP000177309">
    <property type="component" value="Unassembled WGS sequence"/>
</dbReference>
<dbReference type="InterPro" id="IPR025420">
    <property type="entry name" value="DUF4143"/>
</dbReference>
<organism evidence="3 4">
    <name type="scientific">candidate division WOR-1 bacterium RIFOXYC2_FULL_41_25</name>
    <dbReference type="NCBI Taxonomy" id="1802586"/>
    <lineage>
        <taxon>Bacteria</taxon>
        <taxon>Bacillati</taxon>
        <taxon>Saganbacteria</taxon>
    </lineage>
</organism>
<protein>
    <recommendedName>
        <fullName evidence="5">AAA+ ATPase domain-containing protein</fullName>
    </recommendedName>
</protein>
<comment type="caution">
    <text evidence="3">The sequence shown here is derived from an EMBL/GenBank/DDBJ whole genome shotgun (WGS) entry which is preliminary data.</text>
</comment>
<evidence type="ECO:0000313" key="4">
    <source>
        <dbReference type="Proteomes" id="UP000177309"/>
    </source>
</evidence>
<evidence type="ECO:0000313" key="3">
    <source>
        <dbReference type="EMBL" id="OGC34997.1"/>
    </source>
</evidence>
<dbReference type="AlphaFoldDB" id="A0A1F4TQT5"/>
<feature type="domain" description="DUF4143" evidence="2">
    <location>
        <begin position="183"/>
        <end position="338"/>
    </location>
</feature>
<evidence type="ECO:0000259" key="1">
    <source>
        <dbReference type="Pfam" id="PF13173"/>
    </source>
</evidence>